<dbReference type="GO" id="GO:0009986">
    <property type="term" value="C:cell surface"/>
    <property type="evidence" value="ECO:0007669"/>
    <property type="project" value="TreeGrafter"/>
</dbReference>
<dbReference type="GO" id="GO:0007229">
    <property type="term" value="P:integrin-mediated signaling pathway"/>
    <property type="evidence" value="ECO:0007669"/>
    <property type="project" value="UniProtKB-KW"/>
</dbReference>
<evidence type="ECO:0000256" key="7">
    <source>
        <dbReference type="SAM" id="MobiDB-lite"/>
    </source>
</evidence>
<dbReference type="InterPro" id="IPR057073">
    <property type="entry name" value="EGF_integrin_2"/>
</dbReference>
<dbReference type="GO" id="GO:0008305">
    <property type="term" value="C:integrin complex"/>
    <property type="evidence" value="ECO:0007669"/>
    <property type="project" value="TreeGrafter"/>
</dbReference>
<dbReference type="PROSITE" id="PS00243">
    <property type="entry name" value="I_EGF_1"/>
    <property type="match status" value="1"/>
</dbReference>
<keyword evidence="4" id="KW-0812">Transmembrane</keyword>
<dbReference type="GO" id="GO:0030593">
    <property type="term" value="P:neutrophil chemotaxis"/>
    <property type="evidence" value="ECO:0007669"/>
    <property type="project" value="TreeGrafter"/>
</dbReference>
<protein>
    <recommendedName>
        <fullName evidence="8">Integrin beta subunit tail domain-containing protein</fullName>
    </recommendedName>
</protein>
<dbReference type="Pfam" id="PF07965">
    <property type="entry name" value="Integrin_B_tail"/>
    <property type="match status" value="1"/>
</dbReference>
<dbReference type="GO" id="GO:0033627">
    <property type="term" value="P:cell adhesion mediated by integrin"/>
    <property type="evidence" value="ECO:0007669"/>
    <property type="project" value="TreeGrafter"/>
</dbReference>
<dbReference type="PANTHER" id="PTHR10082:SF15">
    <property type="entry name" value="INTEGRIN BETA-2"/>
    <property type="match status" value="1"/>
</dbReference>
<dbReference type="GO" id="GO:0007160">
    <property type="term" value="P:cell-matrix adhesion"/>
    <property type="evidence" value="ECO:0007669"/>
    <property type="project" value="TreeGrafter"/>
</dbReference>
<dbReference type="GO" id="GO:0001540">
    <property type="term" value="F:amyloid-beta binding"/>
    <property type="evidence" value="ECO:0007669"/>
    <property type="project" value="TreeGrafter"/>
</dbReference>
<keyword evidence="10" id="KW-1185">Reference proteome</keyword>
<keyword evidence="1" id="KW-0245">EGF-like domain</keyword>
<dbReference type="PANTHER" id="PTHR10082">
    <property type="entry name" value="INTEGRIN BETA SUBUNIT"/>
    <property type="match status" value="1"/>
</dbReference>
<proteinExistence type="predicted"/>
<dbReference type="Pfam" id="PF23105">
    <property type="entry name" value="EGF_integrin"/>
    <property type="match status" value="1"/>
</dbReference>
<accession>A0A8C4MY93</accession>
<dbReference type="GO" id="GO:0007159">
    <property type="term" value="P:leukocyte cell-cell adhesion"/>
    <property type="evidence" value="ECO:0007669"/>
    <property type="project" value="TreeGrafter"/>
</dbReference>
<evidence type="ECO:0000313" key="9">
    <source>
        <dbReference type="Ensembl" id="ENSEASP00005029692.2"/>
    </source>
</evidence>
<evidence type="ECO:0000256" key="1">
    <source>
        <dbReference type="ARBA" id="ARBA00022536"/>
    </source>
</evidence>
<reference evidence="9 10" key="1">
    <citation type="journal article" date="2020" name="Nat. Commun.">
        <title>Donkey genomes provide new insights into domestication and selection for coat color.</title>
        <authorList>
            <person name="Wang"/>
            <person name="C."/>
            <person name="Li"/>
            <person name="H."/>
            <person name="Guo"/>
            <person name="Y."/>
            <person name="Huang"/>
            <person name="J."/>
            <person name="Sun"/>
            <person name="Y."/>
            <person name="Min"/>
            <person name="J."/>
            <person name="Wang"/>
            <person name="J."/>
            <person name="Fang"/>
            <person name="X."/>
            <person name="Zhao"/>
            <person name="Z."/>
            <person name="Wang"/>
            <person name="S."/>
            <person name="Zhang"/>
            <person name="Y."/>
            <person name="Liu"/>
            <person name="Q."/>
            <person name="Jiang"/>
            <person name="Q."/>
            <person name="Wang"/>
            <person name="X."/>
            <person name="Guo"/>
            <person name="Y."/>
            <person name="Yang"/>
            <person name="C."/>
            <person name="Wang"/>
            <person name="Y."/>
            <person name="Tian"/>
            <person name="F."/>
            <person name="Zhuang"/>
            <person name="G."/>
            <person name="Fan"/>
            <person name="Y."/>
            <person name="Gao"/>
            <person name="Q."/>
            <person name="Li"/>
            <person name="Y."/>
            <person name="Ju"/>
            <person name="Z."/>
            <person name="Li"/>
            <person name="J."/>
            <person name="Li"/>
            <person name="R."/>
            <person name="Hou"/>
            <person name="M."/>
            <person name="Yang"/>
            <person name="G."/>
            <person name="Liu"/>
            <person name="G."/>
            <person name="Liu"/>
            <person name="W."/>
            <person name="Guo"/>
            <person name="J."/>
            <person name="Pan"/>
            <person name="S."/>
            <person name="Fan"/>
            <person name="G."/>
            <person name="Zhang"/>
            <person name="W."/>
            <person name="Zhang"/>
            <person name="R."/>
            <person name="Yu"/>
            <person name="J."/>
            <person name="Zhang"/>
            <person name="X."/>
            <person name="Yin"/>
            <person name="Q."/>
            <person name="Ji"/>
            <person name="C."/>
            <person name="Jin"/>
            <person name="Y."/>
            <person name="Yue"/>
            <person name="G."/>
            <person name="Liu"/>
            <person name="M."/>
            <person name="Xu"/>
            <person name="J."/>
            <person name="Liu"/>
            <person name="S."/>
            <person name="Jordana"/>
            <person name="J."/>
            <person name="Noce"/>
            <person name="A."/>
            <person name="Amills"/>
            <person name="M."/>
            <person name="Wu"/>
            <person name="D.D."/>
            <person name="Li"/>
            <person name="S."/>
            <person name="Zhou"/>
            <person name="X. and Zhong"/>
            <person name="J."/>
        </authorList>
    </citation>
    <scope>NUCLEOTIDE SEQUENCE [LARGE SCALE GENOMIC DNA]</scope>
</reference>
<evidence type="ECO:0000313" key="10">
    <source>
        <dbReference type="Proteomes" id="UP000694387"/>
    </source>
</evidence>
<dbReference type="GO" id="GO:0019901">
    <property type="term" value="F:protein kinase binding"/>
    <property type="evidence" value="ECO:0007669"/>
    <property type="project" value="TreeGrafter"/>
</dbReference>
<evidence type="ECO:0000256" key="6">
    <source>
        <dbReference type="ARBA" id="ARBA00023180"/>
    </source>
</evidence>
<keyword evidence="3" id="KW-0677">Repeat</keyword>
<dbReference type="InterPro" id="IPR015812">
    <property type="entry name" value="Integrin_bsu"/>
</dbReference>
<keyword evidence="4" id="KW-1133">Transmembrane helix</keyword>
<keyword evidence="2" id="KW-0732">Signal</keyword>
<evidence type="ECO:0000256" key="4">
    <source>
        <dbReference type="ARBA" id="ARBA00022989"/>
    </source>
</evidence>
<dbReference type="SMART" id="SM01242">
    <property type="entry name" value="Integrin_B_tail"/>
    <property type="match status" value="1"/>
</dbReference>
<reference evidence="9" key="3">
    <citation type="submission" date="2025-09" db="UniProtKB">
        <authorList>
            <consortium name="Ensembl"/>
        </authorList>
    </citation>
    <scope>IDENTIFICATION</scope>
</reference>
<dbReference type="SUPFAM" id="SSF57196">
    <property type="entry name" value="EGF/Laminin"/>
    <property type="match status" value="2"/>
</dbReference>
<dbReference type="Ensembl" id="ENSEAST00005032271.2">
    <property type="protein sequence ID" value="ENSEASP00005029692.2"/>
    <property type="gene ID" value="ENSEASG00005020183.2"/>
</dbReference>
<dbReference type="SUPFAM" id="SSF69687">
    <property type="entry name" value="Integrin beta tail domain"/>
    <property type="match status" value="1"/>
</dbReference>
<dbReference type="InterPro" id="IPR012896">
    <property type="entry name" value="Integrin_bsu_tail"/>
</dbReference>
<keyword evidence="4" id="KW-0472">Membrane</keyword>
<name>A0A8C4MY93_EQUAS</name>
<keyword evidence="6" id="KW-0325">Glycoprotein</keyword>
<dbReference type="GeneTree" id="ENSGT01150000286919"/>
<dbReference type="PROSITE" id="PS52047">
    <property type="entry name" value="I_EGF_2"/>
    <property type="match status" value="2"/>
</dbReference>
<feature type="domain" description="Integrin beta subunit tail" evidence="8">
    <location>
        <begin position="158"/>
        <end position="235"/>
    </location>
</feature>
<dbReference type="GO" id="GO:0005925">
    <property type="term" value="C:focal adhesion"/>
    <property type="evidence" value="ECO:0007669"/>
    <property type="project" value="TreeGrafter"/>
</dbReference>
<evidence type="ECO:0000256" key="3">
    <source>
        <dbReference type="ARBA" id="ARBA00022737"/>
    </source>
</evidence>
<dbReference type="Proteomes" id="UP000694387">
    <property type="component" value="Chromosome 18"/>
</dbReference>
<dbReference type="AlphaFoldDB" id="A0A8C4MY93"/>
<reference evidence="9" key="2">
    <citation type="submission" date="2025-08" db="UniProtKB">
        <authorList>
            <consortium name="Ensembl"/>
        </authorList>
    </citation>
    <scope>IDENTIFICATION</scope>
</reference>
<evidence type="ECO:0000259" key="8">
    <source>
        <dbReference type="SMART" id="SM01242"/>
    </source>
</evidence>
<keyword evidence="5" id="KW-1015">Disulfide bond</keyword>
<dbReference type="InterPro" id="IPR057243">
    <property type="entry name" value="Integrin_I-EGF_CS"/>
</dbReference>
<evidence type="ECO:0000256" key="5">
    <source>
        <dbReference type="ARBA" id="ARBA00023157"/>
    </source>
</evidence>
<organism evidence="9 10">
    <name type="scientific">Equus asinus</name>
    <name type="common">Donkey</name>
    <name type="synonym">Equus africanus asinus</name>
    <dbReference type="NCBI Taxonomy" id="9793"/>
    <lineage>
        <taxon>Eukaryota</taxon>
        <taxon>Metazoa</taxon>
        <taxon>Chordata</taxon>
        <taxon>Craniata</taxon>
        <taxon>Vertebrata</taxon>
        <taxon>Euteleostomi</taxon>
        <taxon>Mammalia</taxon>
        <taxon>Eutheria</taxon>
        <taxon>Laurasiatheria</taxon>
        <taxon>Perissodactyla</taxon>
        <taxon>Equidae</taxon>
        <taxon>Equus</taxon>
    </lineage>
</organism>
<dbReference type="Gene3D" id="2.10.25.10">
    <property type="entry name" value="Laminin"/>
    <property type="match status" value="3"/>
</dbReference>
<evidence type="ECO:0000256" key="2">
    <source>
        <dbReference type="ARBA" id="ARBA00022729"/>
    </source>
</evidence>
<feature type="region of interest" description="Disordered" evidence="7">
    <location>
        <begin position="232"/>
        <end position="290"/>
    </location>
</feature>
<dbReference type="InterPro" id="IPR036349">
    <property type="entry name" value="Integrin_bsu_tail_dom_sf"/>
</dbReference>
<sequence length="290" mass="31346">MHPSHPRCDAGYIGKNCECQTQGRSSQELEGSCRKDSNSLVCSGLGDCVCGQCICHKSDVPNKEIFGQFCECDNVNCERYDGQVCGGEKRGTCNCGKCQCKEGFEGSACQCLQSTDGCLNQRGTECSGRGRCHCNVCECDGGYQPPLCQDCPGCQLPCVRYISCAECLKFKKGPYEKTCSVECKNLTLLQEAPPVNRPCKERDSEGCWMKYTLRQRDGMDSYDIYVEDAQGETSHQAGHGGQGSSQEASRGGEGLCPLRRTGRAGSGERPGHGPPTPRPLPHGCDLTLGC</sequence>
<dbReference type="GO" id="GO:0005178">
    <property type="term" value="F:integrin binding"/>
    <property type="evidence" value="ECO:0007669"/>
    <property type="project" value="TreeGrafter"/>
</dbReference>